<dbReference type="GO" id="GO:0005968">
    <property type="term" value="C:Rab-protein geranylgeranyltransferase complex"/>
    <property type="evidence" value="ECO:0007669"/>
    <property type="project" value="TreeGrafter"/>
</dbReference>
<reference evidence="2" key="1">
    <citation type="journal article" date="2023" name="Nat. Microbiol.">
        <title>Babesia duncani multi-omics identifies virulence factors and drug targets.</title>
        <authorList>
            <person name="Singh P."/>
            <person name="Lonardi S."/>
            <person name="Liang Q."/>
            <person name="Vydyam P."/>
            <person name="Khabirova E."/>
            <person name="Fang T."/>
            <person name="Gihaz S."/>
            <person name="Thekkiniath J."/>
            <person name="Munshi M."/>
            <person name="Abel S."/>
            <person name="Ciampossin L."/>
            <person name="Batugedara G."/>
            <person name="Gupta M."/>
            <person name="Lu X.M."/>
            <person name="Lenz T."/>
            <person name="Chakravarty S."/>
            <person name="Cornillot E."/>
            <person name="Hu Y."/>
            <person name="Ma W."/>
            <person name="Gonzalez L.M."/>
            <person name="Sanchez S."/>
            <person name="Estrada K."/>
            <person name="Sanchez-Flores A."/>
            <person name="Montero E."/>
            <person name="Harb O.S."/>
            <person name="Le Roch K.G."/>
            <person name="Mamoun C.B."/>
        </authorList>
    </citation>
    <scope>NUCLEOTIDE SEQUENCE</scope>
    <source>
        <strain evidence="2">WA1</strain>
    </source>
</reference>
<name>A0AAD9PLA1_9APIC</name>
<dbReference type="GO" id="GO:0016192">
    <property type="term" value="P:vesicle-mediated transport"/>
    <property type="evidence" value="ECO:0007669"/>
    <property type="project" value="TreeGrafter"/>
</dbReference>
<dbReference type="Gene3D" id="3.50.50.60">
    <property type="entry name" value="FAD/NAD(P)-binding domain"/>
    <property type="match status" value="1"/>
</dbReference>
<dbReference type="PANTHER" id="PTHR11787">
    <property type="entry name" value="RAB GDP-DISSOCIATION INHIBITOR"/>
    <property type="match status" value="1"/>
</dbReference>
<dbReference type="GeneID" id="94336513"/>
<comment type="caution">
    <text evidence="2">The sequence shown here is derived from an EMBL/GenBank/DDBJ whole genome shotgun (WGS) entry which is preliminary data.</text>
</comment>
<dbReference type="PRINTS" id="PR00891">
    <property type="entry name" value="RABGDIREP"/>
</dbReference>
<dbReference type="GO" id="GO:0005634">
    <property type="term" value="C:nucleus"/>
    <property type="evidence" value="ECO:0007669"/>
    <property type="project" value="TreeGrafter"/>
</dbReference>
<dbReference type="PANTHER" id="PTHR11787:SF4">
    <property type="entry name" value="CHM, RAB ESCORT PROTEIN 1"/>
    <property type="match status" value="1"/>
</dbReference>
<sequence>MENLEFDVVICGTGITSAIIGACLSCNGKRVLHIDRNNFYGGSHATVTLKQLLMAPHAKCLNQLSDFQNGTLSDYNLFNNGAIEPTAYYMISPFSKERANDVAEALSKEASRFSIDFWPLIIYSKSAIVELILRSGADAYLRFTDLKGPVMYGYEVEGSLQLTQVPNSKSSIFRNSTFTPMEKRIVMRFISELFDSVYIPQFTSLSLKEKAPEIGSQGGDVHNLNFDGSWNDFLRDRKCSQNVQDLINYGICMGNLNVNEWSVSSGAKRLFKYLESIGIYGETGSSFLYTMYGTGDLAQAFCRIAAVRGSTFMLNTKICNIDKERRQLTLDGNRTVTTKVLLSETGMNYTNSGVEAKHLHVVAVILNNKVLPSTTCAIIRNSGIAPIVALQVDYETGMTPLDHYIIHLMVVDDSPGIHVKEFDFESPNVLGRLLRCFKSLLDINHLDLDIVEFIMYTSHQVSDNLGGFMDNLMSNFGCLEKESGSLVQMLLPSPSADPMLALIEQVPLANHICKILFGKESTRVDPFDPVDLSHLINVDKNANEPDNMGAYYALEYIIDRFSN</sequence>
<dbReference type="EMBL" id="JALLKP010000002">
    <property type="protein sequence ID" value="KAK2196966.1"/>
    <property type="molecule type" value="Genomic_DNA"/>
</dbReference>
<dbReference type="Gene3D" id="1.10.405.10">
    <property type="entry name" value="Guanine Nucleotide Dissociation Inhibitor, domain 1"/>
    <property type="match status" value="1"/>
</dbReference>
<dbReference type="GO" id="GO:0005829">
    <property type="term" value="C:cytosol"/>
    <property type="evidence" value="ECO:0007669"/>
    <property type="project" value="TreeGrafter"/>
</dbReference>
<evidence type="ECO:0000256" key="1">
    <source>
        <dbReference type="ARBA" id="ARBA00005593"/>
    </source>
</evidence>
<dbReference type="KEGG" id="bdw:94336513"/>
<dbReference type="SUPFAM" id="SSF51905">
    <property type="entry name" value="FAD/NAD(P)-binding domain"/>
    <property type="match status" value="1"/>
</dbReference>
<dbReference type="GO" id="GO:0005092">
    <property type="term" value="F:GDP-dissociation inhibitor activity"/>
    <property type="evidence" value="ECO:0007669"/>
    <property type="project" value="InterPro"/>
</dbReference>
<dbReference type="Proteomes" id="UP001214638">
    <property type="component" value="Unassembled WGS sequence"/>
</dbReference>
<dbReference type="Pfam" id="PF00996">
    <property type="entry name" value="GDI"/>
    <property type="match status" value="2"/>
</dbReference>
<dbReference type="InterPro" id="IPR036188">
    <property type="entry name" value="FAD/NAD-bd_sf"/>
</dbReference>
<proteinExistence type="inferred from homology"/>
<dbReference type="Gene3D" id="3.30.519.10">
    <property type="entry name" value="Guanine Nucleotide Dissociation Inhibitor, domain 2"/>
    <property type="match status" value="1"/>
</dbReference>
<gene>
    <name evidence="2" type="ORF">BdWA1_002215</name>
</gene>
<keyword evidence="3" id="KW-1185">Reference proteome</keyword>
<organism evidence="2 3">
    <name type="scientific">Babesia duncani</name>
    <dbReference type="NCBI Taxonomy" id="323732"/>
    <lineage>
        <taxon>Eukaryota</taxon>
        <taxon>Sar</taxon>
        <taxon>Alveolata</taxon>
        <taxon>Apicomplexa</taxon>
        <taxon>Aconoidasida</taxon>
        <taxon>Piroplasmida</taxon>
        <taxon>Babesiidae</taxon>
        <taxon>Babesia</taxon>
    </lineage>
</organism>
<accession>A0AAD9PLA1</accession>
<dbReference type="InterPro" id="IPR018203">
    <property type="entry name" value="GDP_dissociation_inhibitor"/>
</dbReference>
<dbReference type="AlphaFoldDB" id="A0AAD9PLA1"/>
<dbReference type="GO" id="GO:0007264">
    <property type="term" value="P:small GTPase-mediated signal transduction"/>
    <property type="evidence" value="ECO:0007669"/>
    <property type="project" value="InterPro"/>
</dbReference>
<dbReference type="RefSeq" id="XP_067803808.1">
    <property type="nucleotide sequence ID" value="XM_067947244.1"/>
</dbReference>
<evidence type="ECO:0000313" key="3">
    <source>
        <dbReference type="Proteomes" id="UP001214638"/>
    </source>
</evidence>
<evidence type="ECO:0000313" key="2">
    <source>
        <dbReference type="EMBL" id="KAK2196966.1"/>
    </source>
</evidence>
<protein>
    <submittedName>
        <fullName evidence="2">Bifunctional FAD-NAD(P)-binding domain superfamily/GDP dissociation inhibitor</fullName>
    </submittedName>
</protein>
<comment type="similarity">
    <text evidence="1">Belongs to the Rab GDI family.</text>
</comment>